<comment type="caution">
    <text evidence="1">The sequence shown here is derived from an EMBL/GenBank/DDBJ whole genome shotgun (WGS) entry which is preliminary data.</text>
</comment>
<organism evidence="1 2">
    <name type="scientific">Reticulomyxa filosa</name>
    <dbReference type="NCBI Taxonomy" id="46433"/>
    <lineage>
        <taxon>Eukaryota</taxon>
        <taxon>Sar</taxon>
        <taxon>Rhizaria</taxon>
        <taxon>Retaria</taxon>
        <taxon>Foraminifera</taxon>
        <taxon>Monothalamids</taxon>
        <taxon>Reticulomyxidae</taxon>
        <taxon>Reticulomyxa</taxon>
    </lineage>
</organism>
<evidence type="ECO:0000313" key="1">
    <source>
        <dbReference type="EMBL" id="ETO25681.1"/>
    </source>
</evidence>
<dbReference type="AlphaFoldDB" id="X6NI50"/>
<protein>
    <submittedName>
        <fullName evidence="1">Uncharacterized protein</fullName>
    </submittedName>
</protein>
<keyword evidence="2" id="KW-1185">Reference proteome</keyword>
<dbReference type="EMBL" id="ASPP01008347">
    <property type="protein sequence ID" value="ETO25681.1"/>
    <property type="molecule type" value="Genomic_DNA"/>
</dbReference>
<accession>X6NI50</accession>
<evidence type="ECO:0000313" key="2">
    <source>
        <dbReference type="Proteomes" id="UP000023152"/>
    </source>
</evidence>
<dbReference type="Proteomes" id="UP000023152">
    <property type="component" value="Unassembled WGS sequence"/>
</dbReference>
<reference evidence="1 2" key="1">
    <citation type="journal article" date="2013" name="Curr. Biol.">
        <title>The Genome of the Foraminiferan Reticulomyxa filosa.</title>
        <authorList>
            <person name="Glockner G."/>
            <person name="Hulsmann N."/>
            <person name="Schleicher M."/>
            <person name="Noegel A.A."/>
            <person name="Eichinger L."/>
            <person name="Gallinger C."/>
            <person name="Pawlowski J."/>
            <person name="Sierra R."/>
            <person name="Euteneuer U."/>
            <person name="Pillet L."/>
            <person name="Moustafa A."/>
            <person name="Platzer M."/>
            <person name="Groth M."/>
            <person name="Szafranski K."/>
            <person name="Schliwa M."/>
        </authorList>
    </citation>
    <scope>NUCLEOTIDE SEQUENCE [LARGE SCALE GENOMIC DNA]</scope>
</reference>
<gene>
    <name evidence="1" type="ORF">RFI_11456</name>
</gene>
<proteinExistence type="predicted"/>
<sequence>MVQKEEECYFEHEWIIKNWLRKSEVNKKVGWINEFDKLIAQFGYFSICYLSQSYKIGVFPATNAIDQKIVLFNHERDHSVEWFGSIDLEPVRSALRGHGGTMLWIKDISPAELKDLDLEPEDLTWTNARRHALIRVNSQSQNMCMVLSEKQISACKLPPFPVMSIASTLLYHKDIGLVAVGQCNKCAILKPKCDPTSVAEWQINTRTQDLHAKCKLSCGMIYEMNQILSDDCPCRLLTLCDGTTNMYDVDMNKWTNLENNSVCKHGVYAYMQQWRGKNNDNVLVINGVGSQAVSEFDMHKNVWNPLPTTIHCHSNICSKADMTIDKDNGVVKIMSFFHAGGTSKRGRVEIFDHRDSHHTTWKLLDVESSLLTTIFPFDFDDCYLFS</sequence>
<name>X6NI50_RETFI</name>